<evidence type="ECO:0000313" key="2">
    <source>
        <dbReference type="Proteomes" id="UP000593591"/>
    </source>
</evidence>
<protein>
    <submittedName>
        <fullName evidence="1">Uncharacterized protein</fullName>
    </submittedName>
</protein>
<dbReference type="EMBL" id="CP031517">
    <property type="protein sequence ID" value="QOS39552.1"/>
    <property type="molecule type" value="Genomic_DNA"/>
</dbReference>
<name>A0A7M1XN54_9SPIR</name>
<dbReference type="KEGG" id="trc:DYE49_03380"/>
<proteinExistence type="predicted"/>
<organism evidence="1 2">
    <name type="scientific">Treponema rectale</name>
    <dbReference type="NCBI Taxonomy" id="744512"/>
    <lineage>
        <taxon>Bacteria</taxon>
        <taxon>Pseudomonadati</taxon>
        <taxon>Spirochaetota</taxon>
        <taxon>Spirochaetia</taxon>
        <taxon>Spirochaetales</taxon>
        <taxon>Treponemataceae</taxon>
        <taxon>Treponema</taxon>
    </lineage>
</organism>
<reference evidence="1 2" key="1">
    <citation type="submission" date="2018-08" db="EMBL/GenBank/DDBJ databases">
        <title>The first complete genome of Treponema rectale (CHPAT), a commensal spirochete of the bovine rectum.</title>
        <authorList>
            <person name="Staton G.J."/>
            <person name="Clegg S.R."/>
            <person name="Carter S.D."/>
            <person name="Radford A.D."/>
            <person name="Darby A."/>
            <person name="Hall N."/>
            <person name="Birtles R.J."/>
            <person name="Evans N.J."/>
        </authorList>
    </citation>
    <scope>NUCLEOTIDE SEQUENCE [LARGE SCALE GENOMIC DNA]</scope>
    <source>
        <strain evidence="1 2">CHPA</strain>
    </source>
</reference>
<dbReference type="AlphaFoldDB" id="A0A7M1XN54"/>
<accession>A0A7M1XN54</accession>
<gene>
    <name evidence="1" type="ORF">DYE49_03380</name>
</gene>
<sequence>MECIQEAYEYILSLKEGAKRKGKTELTIIALDFAHHFKRSDRMVSICKAMRKVMNQGDIIVHTPPKGNSTTLEIRYKL</sequence>
<dbReference type="Proteomes" id="UP000593591">
    <property type="component" value="Chromosome"/>
</dbReference>
<evidence type="ECO:0000313" key="1">
    <source>
        <dbReference type="EMBL" id="QOS39552.1"/>
    </source>
</evidence>